<dbReference type="STRING" id="1005944.SAMN05192576_2344"/>
<feature type="domain" description="UspA" evidence="2">
    <location>
        <begin position="154"/>
        <end position="288"/>
    </location>
</feature>
<dbReference type="Pfam" id="PF00582">
    <property type="entry name" value="Usp"/>
    <property type="match status" value="2"/>
</dbReference>
<gene>
    <name evidence="3" type="ORF">SAMN05192576_2344</name>
</gene>
<reference evidence="3 4" key="1">
    <citation type="submission" date="2016-10" db="EMBL/GenBank/DDBJ databases">
        <authorList>
            <person name="de Groot N.N."/>
        </authorList>
    </citation>
    <scope>NUCLEOTIDE SEQUENCE [LARGE SCALE GENOMIC DNA]</scope>
    <source>
        <strain evidence="3 4">CGMCC 1.11147</strain>
    </source>
</reference>
<dbReference type="InterPro" id="IPR006016">
    <property type="entry name" value="UspA"/>
</dbReference>
<protein>
    <submittedName>
        <fullName evidence="3">Nucleotide-binding universal stress protein, UspA family</fullName>
    </submittedName>
</protein>
<comment type="similarity">
    <text evidence="1">Belongs to the universal stress protein A family.</text>
</comment>
<dbReference type="Proteomes" id="UP000199004">
    <property type="component" value="Unassembled WGS sequence"/>
</dbReference>
<sequence>MNQVRNRIVAAVGADDVDSLLHFAADEAVRTGADLHLVHVMTMPPSLPEAYVVAYEGARELGTSILEDAKRTATKLVAGQVAVTSELVDHGAGTVSDLVERSADARLVVLQHRHLSGLRRVASGSTTYGVAARAHTSVVSVPEGWRPPEQPHGRVTVGVHDPERADDALRVGFELARERRATLHVVHAWWLANGYDAVVVGDDMRREFSDRFHRELAPHVDELAAEFADVEVEIQVFHAQSAAALTKASEGSDLIVLGRRHPTLPIGSHLGSVARAVIRFAACPVVVVETAR</sequence>
<evidence type="ECO:0000256" key="1">
    <source>
        <dbReference type="ARBA" id="ARBA00008791"/>
    </source>
</evidence>
<accession>A0A1H0C7H1</accession>
<dbReference type="InterPro" id="IPR006015">
    <property type="entry name" value="Universal_stress_UspA"/>
</dbReference>
<dbReference type="PANTHER" id="PTHR46268">
    <property type="entry name" value="STRESS RESPONSE PROTEIN NHAX"/>
    <property type="match status" value="1"/>
</dbReference>
<evidence type="ECO:0000313" key="3">
    <source>
        <dbReference type="EMBL" id="SDN53809.1"/>
    </source>
</evidence>
<dbReference type="Gene3D" id="3.40.50.620">
    <property type="entry name" value="HUPs"/>
    <property type="match status" value="2"/>
</dbReference>
<dbReference type="AlphaFoldDB" id="A0A1H0C7H1"/>
<dbReference type="OrthoDB" id="3765568at2"/>
<organism evidence="3 4">
    <name type="scientific">Nocardioides szechwanensis</name>
    <dbReference type="NCBI Taxonomy" id="1005944"/>
    <lineage>
        <taxon>Bacteria</taxon>
        <taxon>Bacillati</taxon>
        <taxon>Actinomycetota</taxon>
        <taxon>Actinomycetes</taxon>
        <taxon>Propionibacteriales</taxon>
        <taxon>Nocardioidaceae</taxon>
        <taxon>Nocardioides</taxon>
    </lineage>
</organism>
<dbReference type="InterPro" id="IPR014729">
    <property type="entry name" value="Rossmann-like_a/b/a_fold"/>
</dbReference>
<evidence type="ECO:0000313" key="4">
    <source>
        <dbReference type="Proteomes" id="UP000199004"/>
    </source>
</evidence>
<dbReference type="PRINTS" id="PR01438">
    <property type="entry name" value="UNVRSLSTRESS"/>
</dbReference>
<dbReference type="EMBL" id="FNIC01000003">
    <property type="protein sequence ID" value="SDN53809.1"/>
    <property type="molecule type" value="Genomic_DNA"/>
</dbReference>
<keyword evidence="4" id="KW-1185">Reference proteome</keyword>
<dbReference type="CDD" id="cd00293">
    <property type="entry name" value="USP-like"/>
    <property type="match status" value="1"/>
</dbReference>
<name>A0A1H0C7H1_9ACTN</name>
<evidence type="ECO:0000259" key="2">
    <source>
        <dbReference type="Pfam" id="PF00582"/>
    </source>
</evidence>
<dbReference type="SUPFAM" id="SSF52402">
    <property type="entry name" value="Adenine nucleotide alpha hydrolases-like"/>
    <property type="match status" value="2"/>
</dbReference>
<dbReference type="PANTHER" id="PTHR46268:SF6">
    <property type="entry name" value="UNIVERSAL STRESS PROTEIN UP12"/>
    <property type="match status" value="1"/>
</dbReference>
<proteinExistence type="inferred from homology"/>
<dbReference type="RefSeq" id="WP_091024941.1">
    <property type="nucleotide sequence ID" value="NZ_BKAE01000006.1"/>
</dbReference>
<feature type="domain" description="UspA" evidence="2">
    <location>
        <begin position="6"/>
        <end position="142"/>
    </location>
</feature>